<accession>A0A1I7XPJ7</accession>
<keyword evidence="2" id="KW-1185">Reference proteome</keyword>
<feature type="transmembrane region" description="Helical" evidence="1">
    <location>
        <begin position="15"/>
        <end position="34"/>
    </location>
</feature>
<keyword evidence="1" id="KW-1133">Transmembrane helix</keyword>
<dbReference type="WBParaSite" id="Hba_19405">
    <property type="protein sequence ID" value="Hba_19405"/>
    <property type="gene ID" value="Hba_19405"/>
</dbReference>
<name>A0A1I7XPJ7_HETBA</name>
<proteinExistence type="predicted"/>
<keyword evidence="1" id="KW-0812">Transmembrane</keyword>
<sequence length="36" mass="4377">MWYVNEVNTVESQAYFSHAACWLYPLLLFLRFVAFF</sequence>
<reference evidence="3" key="1">
    <citation type="submission" date="2016-11" db="UniProtKB">
        <authorList>
            <consortium name="WormBaseParasite"/>
        </authorList>
    </citation>
    <scope>IDENTIFICATION</scope>
</reference>
<evidence type="ECO:0000256" key="1">
    <source>
        <dbReference type="SAM" id="Phobius"/>
    </source>
</evidence>
<organism evidence="2 3">
    <name type="scientific">Heterorhabditis bacteriophora</name>
    <name type="common">Entomopathogenic nematode worm</name>
    <dbReference type="NCBI Taxonomy" id="37862"/>
    <lineage>
        <taxon>Eukaryota</taxon>
        <taxon>Metazoa</taxon>
        <taxon>Ecdysozoa</taxon>
        <taxon>Nematoda</taxon>
        <taxon>Chromadorea</taxon>
        <taxon>Rhabditida</taxon>
        <taxon>Rhabditina</taxon>
        <taxon>Rhabditomorpha</taxon>
        <taxon>Strongyloidea</taxon>
        <taxon>Heterorhabditidae</taxon>
        <taxon>Heterorhabditis</taxon>
    </lineage>
</organism>
<dbReference type="Proteomes" id="UP000095283">
    <property type="component" value="Unplaced"/>
</dbReference>
<keyword evidence="1" id="KW-0472">Membrane</keyword>
<evidence type="ECO:0000313" key="2">
    <source>
        <dbReference type="Proteomes" id="UP000095283"/>
    </source>
</evidence>
<dbReference type="AlphaFoldDB" id="A0A1I7XPJ7"/>
<protein>
    <submittedName>
        <fullName evidence="3">G_PROTEIN_RECEP_F2_4 domain-containing protein</fullName>
    </submittedName>
</protein>
<evidence type="ECO:0000313" key="3">
    <source>
        <dbReference type="WBParaSite" id="Hba_19405"/>
    </source>
</evidence>